<reference evidence="3" key="3">
    <citation type="submission" date="2025-09" db="UniProtKB">
        <authorList>
            <consortium name="Ensembl"/>
        </authorList>
    </citation>
    <scope>IDENTIFICATION</scope>
</reference>
<feature type="region of interest" description="Disordered" evidence="1">
    <location>
        <begin position="1"/>
        <end position="23"/>
    </location>
</feature>
<dbReference type="SUPFAM" id="SSF54695">
    <property type="entry name" value="POZ domain"/>
    <property type="match status" value="2"/>
</dbReference>
<feature type="compositionally biased region" description="Low complexity" evidence="1">
    <location>
        <begin position="1005"/>
        <end position="1019"/>
    </location>
</feature>
<evidence type="ECO:0000259" key="2">
    <source>
        <dbReference type="PROSITE" id="PS50097"/>
    </source>
</evidence>
<evidence type="ECO:0000313" key="4">
    <source>
        <dbReference type="Proteomes" id="UP000694580"/>
    </source>
</evidence>
<feature type="compositionally biased region" description="Basic and acidic residues" evidence="1">
    <location>
        <begin position="1323"/>
        <end position="1334"/>
    </location>
</feature>
<dbReference type="SMART" id="SM00225">
    <property type="entry name" value="BTB"/>
    <property type="match status" value="1"/>
</dbReference>
<feature type="compositionally biased region" description="Low complexity" evidence="1">
    <location>
        <begin position="853"/>
        <end position="892"/>
    </location>
</feature>
<dbReference type="InterPro" id="IPR011333">
    <property type="entry name" value="SKP1/BTB/POZ_sf"/>
</dbReference>
<dbReference type="GeneID" id="114768946"/>
<dbReference type="RefSeq" id="XP_028817322.1">
    <property type="nucleotide sequence ID" value="XM_028961489.1"/>
</dbReference>
<feature type="domain" description="BTB" evidence="2">
    <location>
        <begin position="52"/>
        <end position="112"/>
    </location>
</feature>
<dbReference type="PROSITE" id="PS50097">
    <property type="entry name" value="BTB"/>
    <property type="match status" value="2"/>
</dbReference>
<proteinExistence type="predicted"/>
<feature type="compositionally biased region" description="Basic and acidic residues" evidence="1">
    <location>
        <begin position="1380"/>
        <end position="1389"/>
    </location>
</feature>
<feature type="compositionally biased region" description="Low complexity" evidence="1">
    <location>
        <begin position="691"/>
        <end position="714"/>
    </location>
</feature>
<evidence type="ECO:0000313" key="3">
    <source>
        <dbReference type="Ensembl" id="ENSDCDP00010053056.1"/>
    </source>
</evidence>
<feature type="region of interest" description="Disordered" evidence="1">
    <location>
        <begin position="1130"/>
        <end position="1269"/>
    </location>
</feature>
<dbReference type="Pfam" id="PF26017">
    <property type="entry name" value="BACK_BTBD8"/>
    <property type="match status" value="1"/>
</dbReference>
<accession>A0AAY4E7Z6</accession>
<gene>
    <name evidence="3" type="primary">btbd8</name>
</gene>
<feature type="domain" description="BTB" evidence="2">
    <location>
        <begin position="164"/>
        <end position="231"/>
    </location>
</feature>
<reference evidence="3" key="2">
    <citation type="submission" date="2025-08" db="UniProtKB">
        <authorList>
            <consortium name="Ensembl"/>
        </authorList>
    </citation>
    <scope>IDENTIFICATION</scope>
</reference>
<sequence>MRGASMPSAMHSTKAPRGPQDKERKCRAALKKCLARALSDDFSRLLDEEQGTDVTLCAGPSQFRAHRAVLLARGLLKGVAAGSMEVRLQDCEAPELKELIRHAYTANQRLGKASGLSPSLQRAEGVNGVHEKVPDLTDPDALVLEPASGLGADLLALYQSGEACDIGVQVGERLFSAHRAVLCARSQYFRAMLCGNWMESSRQSITLQGLGPDEMEILLLFMYGAILDLPPGTNVSQVVMAADMLGLEGLKDVAEMVLMRDYCHFFPKRPFSGVQKSILECLAISHSFGFHSLYTSCLRWQAEHFVKCWSERSFVLLPPERQRDCLSAVTQAMAAHNVVSILCQSEQLIGCLPEVNWARQVLSLANELQERSLQMTVAHLPCIIHTDGFQNLRRREAITQDPTLLKKLCAAIRDGVTVENCCELFNAVHQLSGDSEEQASALPETNVTEDGVEPFRREVRALRARLWTFLLQSHFAVRHTRGWTSLSARHRDVIQAAALDKGDGKRLGKKPVLSSSQQKRVKCVSAPQSPSECPPARRPVRGPKQTQHSASVISTDGSMKSDGIGPPSHALQAGKETKPGNGDPQRANNGKTQPSADRNGVAKTKKASSAVAAKPLPNGTINSGARRETSAAANGPRVPPPGKGATSRDAQDKKPNSGARPKASPAGGAAAAASAKATGKDSPHGAVQQTPSTSGSASPENSSGSVRNGSSLSNAGPRPKTLVKVAPKATLGRNASKTEAEKTCSPTNRPSIKEAGRAKSGTCGRPAGAAARAETKAKSAVSSPADNHIPRPGSAAGSRKPASPRKEEEKDGKKKSLKPTAPAEAKTSTKPSKGPATPCKQPSSTSKTAPKQKSASELPSAKASPKSAGPAKTPSVPKKPAAPGKDAPNAKASKQQPAAEKKKTDVGEKSGREEQVEAPGKPPVSSGSLPSKVEATGPAKTGCPVPQAEPNRTTQKVRAGHVPSEGRPAQSHCSPNTPVSVGSVGGTPLEDTWGRGHHQHPQLQASPESESASAASTSSDDIKPRSEDYDAGGSQDDDCSHGRVDGVSKCGTMRCPDFLGRSSSDTSTPEELKIYEGGGGPGAALRVEVRLRGRDVETTSEEEMGAAGRRAAAAAMAATARPRSWFGFRDETSVEEKQADVELEPVKSIPDHQLFSSEEEEEEETEDETSEVEVLRGGVAGDGAPQAEPSPQYQGIVNLAFEDAADQDNDLPPANFQPPAPPGFRRSVLLSVDECEELGSEEAGAQTPPGDVFETPAPHPSGTKDDADAAVFLTEVQESVPAEREAGVALSVADVAEPPPQERPSHLDLRPAELYRSPQAKPSDSKRAELRLDLNEPQSAHSPAGDFDACDRLEQSCTQSRRPSKALSPIYEIDIGEAFEQNRKRNGEKEQEEEGDENEDGKFAERDWSLLRRLLSDHDSSLGVINSVPEDLNLAQYLIKQTLSLSRDCLGDHAFLPHEKESFKRWAELISPLEDSTASITVTSFSPEDAASPQGEWTIVELETHH</sequence>
<dbReference type="CDD" id="cd18490">
    <property type="entry name" value="BACK_BTBD8"/>
    <property type="match status" value="1"/>
</dbReference>
<feature type="compositionally biased region" description="Polar residues" evidence="1">
    <location>
        <begin position="971"/>
        <end position="980"/>
    </location>
</feature>
<dbReference type="GeneTree" id="ENSGT00940000164497"/>
<feature type="compositionally biased region" description="Basic and acidic residues" evidence="1">
    <location>
        <begin position="899"/>
        <end position="915"/>
    </location>
</feature>
<name>A0AAY4E7Z6_9TELE</name>
<dbReference type="InterPro" id="IPR043225">
    <property type="entry name" value="BACK_BTBD8"/>
</dbReference>
<feature type="compositionally biased region" description="Basic and acidic residues" evidence="1">
    <location>
        <begin position="1303"/>
        <end position="1313"/>
    </location>
</feature>
<dbReference type="InterPro" id="IPR027907">
    <property type="entry name" value="BTBD8_C"/>
</dbReference>
<dbReference type="Pfam" id="PF15363">
    <property type="entry name" value="BTBD8_C"/>
    <property type="match status" value="1"/>
</dbReference>
<feature type="compositionally biased region" description="Basic and acidic residues" evidence="1">
    <location>
        <begin position="804"/>
        <end position="814"/>
    </location>
</feature>
<feature type="compositionally biased region" description="Low complexity" evidence="1">
    <location>
        <begin position="657"/>
        <end position="677"/>
    </location>
</feature>
<dbReference type="RefSeq" id="XP_028817320.1">
    <property type="nucleotide sequence ID" value="XM_028961487.1"/>
</dbReference>
<reference evidence="3 4" key="1">
    <citation type="submission" date="2020-06" db="EMBL/GenBank/DDBJ databases">
        <authorList>
            <consortium name="Wellcome Sanger Institute Data Sharing"/>
        </authorList>
    </citation>
    <scope>NUCLEOTIDE SEQUENCE [LARGE SCALE GENOMIC DNA]</scope>
</reference>
<protein>
    <recommendedName>
        <fullName evidence="2">BTB domain-containing protein</fullName>
    </recommendedName>
</protein>
<feature type="region of interest" description="Disordered" evidence="1">
    <location>
        <begin position="501"/>
        <end position="1082"/>
    </location>
</feature>
<dbReference type="Proteomes" id="UP000694580">
    <property type="component" value="Chromosome 19"/>
</dbReference>
<dbReference type="InterPro" id="IPR000210">
    <property type="entry name" value="BTB/POZ_dom"/>
</dbReference>
<dbReference type="CDD" id="cd18286">
    <property type="entry name" value="BTB2_POZ_BTBD8"/>
    <property type="match status" value="1"/>
</dbReference>
<feature type="compositionally biased region" description="Polar residues" evidence="1">
    <location>
        <begin position="544"/>
        <end position="558"/>
    </location>
</feature>
<dbReference type="Gene3D" id="3.30.710.10">
    <property type="entry name" value="Potassium Channel Kv1.1, Chain A"/>
    <property type="match status" value="2"/>
</dbReference>
<feature type="region of interest" description="Disordered" evidence="1">
    <location>
        <begin position="1290"/>
        <end position="1348"/>
    </location>
</feature>
<dbReference type="Pfam" id="PF00651">
    <property type="entry name" value="BTB"/>
    <property type="match status" value="2"/>
</dbReference>
<dbReference type="PANTHER" id="PTHR22427">
    <property type="entry name" value="GH15728P"/>
    <property type="match status" value="1"/>
</dbReference>
<evidence type="ECO:0000256" key="1">
    <source>
        <dbReference type="SAM" id="MobiDB-lite"/>
    </source>
</evidence>
<dbReference type="Ensembl" id="ENSDCDT00010063552.1">
    <property type="protein sequence ID" value="ENSDCDP00010053056.1"/>
    <property type="gene ID" value="ENSDCDG00010030883.1"/>
</dbReference>
<feature type="compositionally biased region" description="Basic and acidic residues" evidence="1">
    <location>
        <begin position="1130"/>
        <end position="1140"/>
    </location>
</feature>
<feature type="compositionally biased region" description="Acidic residues" evidence="1">
    <location>
        <begin position="1157"/>
        <end position="1171"/>
    </location>
</feature>
<feature type="compositionally biased region" description="Acidic residues" evidence="1">
    <location>
        <begin position="1390"/>
        <end position="1399"/>
    </location>
</feature>
<organism evidence="3 4">
    <name type="scientific">Denticeps clupeoides</name>
    <name type="common">denticle herring</name>
    <dbReference type="NCBI Taxonomy" id="299321"/>
    <lineage>
        <taxon>Eukaryota</taxon>
        <taxon>Metazoa</taxon>
        <taxon>Chordata</taxon>
        <taxon>Craniata</taxon>
        <taxon>Vertebrata</taxon>
        <taxon>Euteleostomi</taxon>
        <taxon>Actinopterygii</taxon>
        <taxon>Neopterygii</taxon>
        <taxon>Teleostei</taxon>
        <taxon>Clupei</taxon>
        <taxon>Clupeiformes</taxon>
        <taxon>Denticipitoidei</taxon>
        <taxon>Denticipitidae</taxon>
        <taxon>Denticeps</taxon>
    </lineage>
</organism>
<feature type="compositionally biased region" description="Polar residues" evidence="1">
    <location>
        <begin position="840"/>
        <end position="851"/>
    </location>
</feature>
<dbReference type="PANTHER" id="PTHR22427:SF2">
    <property type="entry name" value="BTB_POZ DOMAIN-CONTAINING PROTEIN 8"/>
    <property type="match status" value="1"/>
</dbReference>
<feature type="region of interest" description="Disordered" evidence="1">
    <location>
        <begin position="1378"/>
        <end position="1402"/>
    </location>
</feature>
<feature type="compositionally biased region" description="Polar residues" evidence="1">
    <location>
        <begin position="586"/>
        <end position="596"/>
    </location>
</feature>
<keyword evidence="4" id="KW-1185">Reference proteome</keyword>